<evidence type="ECO:0000256" key="1">
    <source>
        <dbReference type="ARBA" id="ARBA00004651"/>
    </source>
</evidence>
<evidence type="ECO:0000256" key="8">
    <source>
        <dbReference type="ARBA" id="ARBA00023170"/>
    </source>
</evidence>
<evidence type="ECO:0000256" key="3">
    <source>
        <dbReference type="ARBA" id="ARBA00022606"/>
    </source>
</evidence>
<keyword evidence="7 10" id="KW-0472">Membrane</keyword>
<reference evidence="12" key="1">
    <citation type="submission" date="2025-08" db="UniProtKB">
        <authorList>
            <consortium name="RefSeq"/>
        </authorList>
    </citation>
    <scope>IDENTIFICATION</scope>
    <source>
        <tissue evidence="12">Silk gland</tissue>
    </source>
</reference>
<keyword evidence="2" id="KW-1003">Cell membrane</keyword>
<accession>A0A6J2JMN3</accession>
<dbReference type="GO" id="GO:0004984">
    <property type="term" value="F:olfactory receptor activity"/>
    <property type="evidence" value="ECO:0007669"/>
    <property type="project" value="InterPro"/>
</dbReference>
<protein>
    <recommendedName>
        <fullName evidence="10">Odorant receptor</fullName>
    </recommendedName>
</protein>
<gene>
    <name evidence="12" type="primary">LOC114243599</name>
</gene>
<dbReference type="CTD" id="778491"/>
<dbReference type="RefSeq" id="XP_028030946.1">
    <property type="nucleotide sequence ID" value="XM_028175145.1"/>
</dbReference>
<comment type="similarity">
    <text evidence="10">Belongs to the insect chemoreceptor superfamily. Heteromeric odorant receptor channel (TC 1.A.69) family.</text>
</comment>
<dbReference type="KEGG" id="bman:114243599"/>
<keyword evidence="4 10" id="KW-0812">Transmembrane</keyword>
<evidence type="ECO:0000256" key="6">
    <source>
        <dbReference type="ARBA" id="ARBA00022989"/>
    </source>
</evidence>
<evidence type="ECO:0000256" key="9">
    <source>
        <dbReference type="ARBA" id="ARBA00023224"/>
    </source>
</evidence>
<feature type="transmembrane region" description="Helical" evidence="10">
    <location>
        <begin position="304"/>
        <end position="323"/>
    </location>
</feature>
<dbReference type="GeneID" id="114243599"/>
<evidence type="ECO:0000313" key="12">
    <source>
        <dbReference type="RefSeq" id="XP_028030946.1"/>
    </source>
</evidence>
<dbReference type="PANTHER" id="PTHR21137">
    <property type="entry name" value="ODORANT RECEPTOR"/>
    <property type="match status" value="1"/>
</dbReference>
<feature type="transmembrane region" description="Helical" evidence="10">
    <location>
        <begin position="134"/>
        <end position="159"/>
    </location>
</feature>
<dbReference type="Pfam" id="PF02949">
    <property type="entry name" value="7tm_6"/>
    <property type="match status" value="1"/>
</dbReference>
<keyword evidence="11" id="KW-1185">Reference proteome</keyword>
<dbReference type="Proteomes" id="UP000504629">
    <property type="component" value="Unplaced"/>
</dbReference>
<dbReference type="PANTHER" id="PTHR21137:SF35">
    <property type="entry name" value="ODORANT RECEPTOR 19A-RELATED"/>
    <property type="match status" value="1"/>
</dbReference>
<keyword evidence="5 10" id="KW-0552">Olfaction</keyword>
<evidence type="ECO:0000256" key="4">
    <source>
        <dbReference type="ARBA" id="ARBA00022692"/>
    </source>
</evidence>
<keyword evidence="6 10" id="KW-1133">Transmembrane helix</keyword>
<evidence type="ECO:0000256" key="10">
    <source>
        <dbReference type="RuleBase" id="RU351113"/>
    </source>
</evidence>
<organism evidence="11 12">
    <name type="scientific">Bombyx mandarina</name>
    <name type="common">Wild silk moth</name>
    <name type="synonym">Wild silkworm</name>
    <dbReference type="NCBI Taxonomy" id="7092"/>
    <lineage>
        <taxon>Eukaryota</taxon>
        <taxon>Metazoa</taxon>
        <taxon>Ecdysozoa</taxon>
        <taxon>Arthropoda</taxon>
        <taxon>Hexapoda</taxon>
        <taxon>Insecta</taxon>
        <taxon>Pterygota</taxon>
        <taxon>Neoptera</taxon>
        <taxon>Endopterygota</taxon>
        <taxon>Lepidoptera</taxon>
        <taxon>Glossata</taxon>
        <taxon>Ditrysia</taxon>
        <taxon>Bombycoidea</taxon>
        <taxon>Bombycidae</taxon>
        <taxon>Bombycinae</taxon>
        <taxon>Bombyx</taxon>
    </lineage>
</organism>
<comment type="subcellular location">
    <subcellularLocation>
        <location evidence="1 10">Cell membrane</location>
        <topology evidence="1 10">Multi-pass membrane protein</topology>
    </subcellularLocation>
</comment>
<name>A0A6J2JMN3_BOMMA</name>
<keyword evidence="8 10" id="KW-0675">Receptor</keyword>
<evidence type="ECO:0000256" key="5">
    <source>
        <dbReference type="ARBA" id="ARBA00022725"/>
    </source>
</evidence>
<evidence type="ECO:0000256" key="7">
    <source>
        <dbReference type="ARBA" id="ARBA00023136"/>
    </source>
</evidence>
<feature type="transmembrane region" description="Helical" evidence="10">
    <location>
        <begin position="73"/>
        <end position="92"/>
    </location>
</feature>
<proteinExistence type="inferred from homology"/>
<dbReference type="GO" id="GO:0005549">
    <property type="term" value="F:odorant binding"/>
    <property type="evidence" value="ECO:0007669"/>
    <property type="project" value="InterPro"/>
</dbReference>
<evidence type="ECO:0000313" key="11">
    <source>
        <dbReference type="Proteomes" id="UP000504629"/>
    </source>
</evidence>
<dbReference type="OrthoDB" id="7604726at2759"/>
<keyword evidence="9 10" id="KW-0807">Transducer</keyword>
<sequence>MSVSNLKFEVLFRPTTMSLHMNRSHPSIKRNKIWLLQFISLMTLTAFCATGLITSLLFHDLKFGKYMEASKNGTIAMLSFTTTFKYSLLLYLQKSLNRLFAKIDMDYEIAKGLTPQEKATVLNYAKKGVIVSKFWLFTAFAITFCFPLKAFIIMGYRFFIKNEFRLEPMFDMTYPEPIESYKTSFPVYFILFVVFFLFGCYASSLFVAFDPLVPIFVLHACGQLDLLSLRITKLFSDTKNPRIIAKELKVIISKLQELYGFVNFIKVNFSILYEYNMKITTISMPLSAFQVVESLRRGEFNIEFTYFFFGCILHFFMPCYYSNLLMERSENFRFAIYSCGWENHNDKNIRQMLLFMLTRATEPLGIATVFTNISLDTFAEMCRQSYTIFNLMNAAWA</sequence>
<dbReference type="GO" id="GO:0005886">
    <property type="term" value="C:plasma membrane"/>
    <property type="evidence" value="ECO:0007669"/>
    <property type="project" value="UniProtKB-SubCell"/>
</dbReference>
<evidence type="ECO:0000256" key="2">
    <source>
        <dbReference type="ARBA" id="ARBA00022475"/>
    </source>
</evidence>
<keyword evidence="3 10" id="KW-0716">Sensory transduction</keyword>
<dbReference type="InterPro" id="IPR004117">
    <property type="entry name" value="7tm6_olfct_rcpt"/>
</dbReference>
<dbReference type="AlphaFoldDB" id="A0A6J2JMN3"/>
<comment type="caution">
    <text evidence="10">Lacks conserved residue(s) required for the propagation of feature annotation.</text>
</comment>
<dbReference type="GO" id="GO:0007165">
    <property type="term" value="P:signal transduction"/>
    <property type="evidence" value="ECO:0007669"/>
    <property type="project" value="UniProtKB-KW"/>
</dbReference>
<feature type="transmembrane region" description="Helical" evidence="10">
    <location>
        <begin position="185"/>
        <end position="209"/>
    </location>
</feature>
<feature type="transmembrane region" description="Helical" evidence="10">
    <location>
        <begin position="33"/>
        <end position="53"/>
    </location>
</feature>